<evidence type="ECO:0000259" key="1">
    <source>
        <dbReference type="SMART" id="SM00901"/>
    </source>
</evidence>
<sequence>MPKPSASSIIEFLAYIDDHGPEAMFRGQANSAWPLLPSIARFAKSIKGYGSISGLEEHLLQRFRQFAIPFKDFRQLPVIEQLVHAQHYGLPTRLLDWSTNPLKALFFAVEDPQNDTIDGAIYMTRPESWMEGTAHISEIKDFLAFFPEVLHERIASQDACLLAFPLSETDMTITALSATNRPKSLEFLQQITIPAAAKRDLRKQLSVLGITHRSVYPGLEGTTRWIKSELSEFTI</sequence>
<organism evidence="2 3">
    <name type="scientific">Comamonas testosteroni</name>
    <name type="common">Pseudomonas testosteroni</name>
    <dbReference type="NCBI Taxonomy" id="285"/>
    <lineage>
        <taxon>Bacteria</taxon>
        <taxon>Pseudomonadati</taxon>
        <taxon>Pseudomonadota</taxon>
        <taxon>Betaproteobacteria</taxon>
        <taxon>Burkholderiales</taxon>
        <taxon>Comamonadaceae</taxon>
        <taxon>Comamonas</taxon>
    </lineage>
</organism>
<accession>A0A5A7MF25</accession>
<dbReference type="SMART" id="SM00901">
    <property type="entry name" value="FRG"/>
    <property type="match status" value="1"/>
</dbReference>
<gene>
    <name evidence="2" type="ORF">CTTA_3463</name>
</gene>
<reference evidence="2 3" key="1">
    <citation type="journal article" date="2019" name="Microbiol. Resour. Announc.">
        <title>Draft Genome Sequence of Comamonas testosteroni TA441, a Bacterium That Has a Cryptic Phenol Degradation Gene Cluster.</title>
        <authorList>
            <person name="Arai H."/>
            <person name="Ishii M."/>
        </authorList>
    </citation>
    <scope>NUCLEOTIDE SEQUENCE [LARGE SCALE GENOMIC DNA]</scope>
    <source>
        <strain evidence="2 3">TA441</strain>
    </source>
</reference>
<feature type="domain" description="FRG" evidence="1">
    <location>
        <begin position="19"/>
        <end position="122"/>
    </location>
</feature>
<dbReference type="AlphaFoldDB" id="A0A5A7MF25"/>
<evidence type="ECO:0000313" key="2">
    <source>
        <dbReference type="EMBL" id="GEQ76458.1"/>
    </source>
</evidence>
<comment type="caution">
    <text evidence="2">The sequence shown here is derived from an EMBL/GenBank/DDBJ whole genome shotgun (WGS) entry which is preliminary data.</text>
</comment>
<name>A0A5A7MF25_COMTE</name>
<protein>
    <recommendedName>
        <fullName evidence="1">FRG domain-containing protein</fullName>
    </recommendedName>
</protein>
<dbReference type="InterPro" id="IPR014966">
    <property type="entry name" value="FRG-dom"/>
</dbReference>
<dbReference type="RefSeq" id="WP_149356201.1">
    <property type="nucleotide sequence ID" value="NZ_BKBW01000006.1"/>
</dbReference>
<dbReference type="Proteomes" id="UP000323105">
    <property type="component" value="Unassembled WGS sequence"/>
</dbReference>
<dbReference type="EMBL" id="BKBW01000006">
    <property type="protein sequence ID" value="GEQ76458.1"/>
    <property type="molecule type" value="Genomic_DNA"/>
</dbReference>
<dbReference type="Pfam" id="PF08867">
    <property type="entry name" value="FRG"/>
    <property type="match status" value="1"/>
</dbReference>
<proteinExistence type="predicted"/>
<evidence type="ECO:0000313" key="3">
    <source>
        <dbReference type="Proteomes" id="UP000323105"/>
    </source>
</evidence>